<keyword evidence="13" id="KW-1185">Reference proteome</keyword>
<dbReference type="RefSeq" id="WP_048081627.1">
    <property type="nucleotide sequence ID" value="NZ_JAPVER010000020.1"/>
</dbReference>
<name>A0A9E4ZUX8_9EURY</name>
<protein>
    <submittedName>
        <fullName evidence="11">Glycosyltransferase family 39 protein</fullName>
        <ecNumber evidence="11">2.4.-.-</ecNumber>
    </submittedName>
</protein>
<feature type="transmembrane region" description="Helical" evidence="9">
    <location>
        <begin position="12"/>
        <end position="30"/>
    </location>
</feature>
<comment type="caution">
    <text evidence="11">The sequence shown here is derived from an EMBL/GenBank/DDBJ whole genome shotgun (WGS) entry which is preliminary data.</text>
</comment>
<dbReference type="EC" id="2.4.-.-" evidence="11"/>
<evidence type="ECO:0000313" key="12">
    <source>
        <dbReference type="EMBL" id="MCZ3373228.1"/>
    </source>
</evidence>
<keyword evidence="3 11" id="KW-0328">Glycosyltransferase</keyword>
<evidence type="ECO:0000256" key="5">
    <source>
        <dbReference type="ARBA" id="ARBA00022692"/>
    </source>
</evidence>
<keyword evidence="6 9" id="KW-1133">Transmembrane helix</keyword>
<feature type="transmembrane region" description="Helical" evidence="9">
    <location>
        <begin position="218"/>
        <end position="240"/>
    </location>
</feature>
<evidence type="ECO:0000256" key="3">
    <source>
        <dbReference type="ARBA" id="ARBA00022676"/>
    </source>
</evidence>
<feature type="compositionally biased region" description="Polar residues" evidence="8">
    <location>
        <begin position="506"/>
        <end position="516"/>
    </location>
</feature>
<dbReference type="EMBL" id="JAPVES010000030">
    <property type="protein sequence ID" value="MCZ3373228.1"/>
    <property type="molecule type" value="Genomic_DNA"/>
</dbReference>
<evidence type="ECO:0000256" key="9">
    <source>
        <dbReference type="SAM" id="Phobius"/>
    </source>
</evidence>
<reference evidence="11" key="1">
    <citation type="submission" date="2022-12" db="EMBL/GenBank/DDBJ databases">
        <title>Reclassification of two methanogenic archaea species isolated from the Kolyma lowland permafrost.</title>
        <authorList>
            <person name="Trubitsyn V.E."/>
            <person name="Rivkina E.M."/>
            <person name="Shcherbakova V.A."/>
        </authorList>
    </citation>
    <scope>NUCLEOTIDE SEQUENCE</scope>
    <source>
        <strain evidence="11">M2</strain>
        <strain evidence="12">MK4</strain>
    </source>
</reference>
<feature type="domain" description="Glycosyltransferase RgtA/B/C/D-like" evidence="10">
    <location>
        <begin position="61"/>
        <end position="202"/>
    </location>
</feature>
<feature type="transmembrane region" description="Helical" evidence="9">
    <location>
        <begin position="137"/>
        <end position="155"/>
    </location>
</feature>
<dbReference type="GO" id="GO:0008610">
    <property type="term" value="P:lipid biosynthetic process"/>
    <property type="evidence" value="ECO:0007669"/>
    <property type="project" value="UniProtKB-ARBA"/>
</dbReference>
<evidence type="ECO:0000256" key="6">
    <source>
        <dbReference type="ARBA" id="ARBA00022989"/>
    </source>
</evidence>
<feature type="compositionally biased region" description="Gly residues" evidence="8">
    <location>
        <begin position="559"/>
        <end position="572"/>
    </location>
</feature>
<dbReference type="Pfam" id="PF13231">
    <property type="entry name" value="PMT_2"/>
    <property type="match status" value="1"/>
</dbReference>
<keyword evidence="7 9" id="KW-0472">Membrane</keyword>
<dbReference type="InterPro" id="IPR050297">
    <property type="entry name" value="LipidA_mod_glycosyltrf_83"/>
</dbReference>
<gene>
    <name evidence="12" type="ORF">O3H35_11335</name>
    <name evidence="11" type="ORF">O3H54_06230</name>
</gene>
<keyword evidence="5 9" id="KW-0812">Transmembrane</keyword>
<dbReference type="InterPro" id="IPR038731">
    <property type="entry name" value="RgtA/B/C-like"/>
</dbReference>
<evidence type="ECO:0000313" key="11">
    <source>
        <dbReference type="EMBL" id="MCZ3365476.1"/>
    </source>
</evidence>
<feature type="transmembrane region" description="Helical" evidence="9">
    <location>
        <begin position="310"/>
        <end position="329"/>
    </location>
</feature>
<evidence type="ECO:0000256" key="1">
    <source>
        <dbReference type="ARBA" id="ARBA00004651"/>
    </source>
</evidence>
<feature type="transmembrane region" description="Helical" evidence="9">
    <location>
        <begin position="266"/>
        <end position="289"/>
    </location>
</feature>
<dbReference type="PANTHER" id="PTHR33908:SF11">
    <property type="entry name" value="MEMBRANE PROTEIN"/>
    <property type="match status" value="1"/>
</dbReference>
<accession>A0A9E4ZUX8</accession>
<dbReference type="AlphaFoldDB" id="A0A9E4ZUX8"/>
<feature type="transmembrane region" description="Helical" evidence="9">
    <location>
        <begin position="81"/>
        <end position="101"/>
    </location>
</feature>
<evidence type="ECO:0000259" key="10">
    <source>
        <dbReference type="Pfam" id="PF13231"/>
    </source>
</evidence>
<dbReference type="GO" id="GO:0005886">
    <property type="term" value="C:plasma membrane"/>
    <property type="evidence" value="ECO:0007669"/>
    <property type="project" value="UniProtKB-SubCell"/>
</dbReference>
<dbReference type="Proteomes" id="UP001074446">
    <property type="component" value="Unassembled WGS sequence"/>
</dbReference>
<feature type="compositionally biased region" description="Polar residues" evidence="8">
    <location>
        <begin position="523"/>
        <end position="532"/>
    </location>
</feature>
<keyword evidence="4 11" id="KW-0808">Transferase</keyword>
<feature type="compositionally biased region" description="Polar residues" evidence="8">
    <location>
        <begin position="539"/>
        <end position="552"/>
    </location>
</feature>
<evidence type="ECO:0000256" key="8">
    <source>
        <dbReference type="SAM" id="MobiDB-lite"/>
    </source>
</evidence>
<feature type="region of interest" description="Disordered" evidence="8">
    <location>
        <begin position="506"/>
        <end position="577"/>
    </location>
</feature>
<dbReference type="PANTHER" id="PTHR33908">
    <property type="entry name" value="MANNOSYLTRANSFERASE YKCB-RELATED"/>
    <property type="match status" value="1"/>
</dbReference>
<evidence type="ECO:0000256" key="7">
    <source>
        <dbReference type="ARBA" id="ARBA00023136"/>
    </source>
</evidence>
<sequence>MFTNKIREKWWIITLFSIFIFSFILDMYVLTRYNLSYGMDGPFYDLQVLNILKTGIPASNDPPLVYYILTPFVLVSGNSFFGIKIGMALLGSLMAFPAFLLTEMFNEKLDIGSKIPALLSALLITVNVFYFQLIGDFMQNLVGVLFLLLLIYFAVKWLENPKEWKKYGTLAIALLLCNIFTHIYTGILAVILFISLLLLNWALISYKTGKIEIKGLKILGIVSISVIVGLAVLFAVYPYMFSKFTTVLSFMNNSSTSSSNLTGGNFMSPVIFLTVPFILGVIVTIRIFYNGLKEKINVERKAISRKTLLSWAYLVLTVILISLIVAPSVDSQYKSRFIELAFVPIALMVPLGLKFIENWLSKRYPSKRSLKLGLISLIAVIFVVSSFYTATGEFSGMGPSITSDQYNNLVSLKENLTANNIDTDGIILVNDYHTGYWVEYVLGMQVETGNLSEIQKEYFNRTIYAVTLTQNSQSQLKGNSEYSWNPLLPYSFPFVGWNFDNSFNSAGGQKQLSQSPPGDFGNATGQNKSGTPPTGLGNRGQNDKVSPFNATRTDPDNAAGGGNAPNNGGGSSGDMPNQNLNQIISNYGTLIFSGSGFKIYKIS</sequence>
<dbReference type="EMBL" id="JAPVER010000020">
    <property type="protein sequence ID" value="MCZ3365476.1"/>
    <property type="molecule type" value="Genomic_DNA"/>
</dbReference>
<dbReference type="Proteomes" id="UP001068021">
    <property type="component" value="Unassembled WGS sequence"/>
</dbReference>
<feature type="transmembrane region" description="Helical" evidence="9">
    <location>
        <begin position="113"/>
        <end position="131"/>
    </location>
</feature>
<feature type="transmembrane region" description="Helical" evidence="9">
    <location>
        <begin position="341"/>
        <end position="360"/>
    </location>
</feature>
<evidence type="ECO:0000313" key="13">
    <source>
        <dbReference type="Proteomes" id="UP001068021"/>
    </source>
</evidence>
<feature type="transmembrane region" description="Helical" evidence="9">
    <location>
        <begin position="190"/>
        <end position="206"/>
    </location>
</feature>
<dbReference type="GO" id="GO:0016763">
    <property type="term" value="F:pentosyltransferase activity"/>
    <property type="evidence" value="ECO:0007669"/>
    <property type="project" value="TreeGrafter"/>
</dbReference>
<comment type="subcellular location">
    <subcellularLocation>
        <location evidence="1">Cell membrane</location>
        <topology evidence="1">Multi-pass membrane protein</topology>
    </subcellularLocation>
</comment>
<organism evidence="11 13">
    <name type="scientific">Methanobacterium veterum</name>
    <dbReference type="NCBI Taxonomy" id="408577"/>
    <lineage>
        <taxon>Archaea</taxon>
        <taxon>Methanobacteriati</taxon>
        <taxon>Methanobacteriota</taxon>
        <taxon>Methanomada group</taxon>
        <taxon>Methanobacteria</taxon>
        <taxon>Methanobacteriales</taxon>
        <taxon>Methanobacteriaceae</taxon>
        <taxon>Methanobacterium</taxon>
    </lineage>
</organism>
<feature type="transmembrane region" description="Helical" evidence="9">
    <location>
        <begin position="372"/>
        <end position="390"/>
    </location>
</feature>
<keyword evidence="2" id="KW-1003">Cell membrane</keyword>
<evidence type="ECO:0000256" key="4">
    <source>
        <dbReference type="ARBA" id="ARBA00022679"/>
    </source>
</evidence>
<proteinExistence type="predicted"/>
<evidence type="ECO:0000256" key="2">
    <source>
        <dbReference type="ARBA" id="ARBA00022475"/>
    </source>
</evidence>